<evidence type="ECO:0000256" key="4">
    <source>
        <dbReference type="ARBA" id="ARBA00023136"/>
    </source>
</evidence>
<organism evidence="7 8">
    <name type="scientific">Teladorsagia circumcincta</name>
    <name type="common">Brown stomach worm</name>
    <name type="synonym">Ostertagia circumcincta</name>
    <dbReference type="NCBI Taxonomy" id="45464"/>
    <lineage>
        <taxon>Eukaryota</taxon>
        <taxon>Metazoa</taxon>
        <taxon>Ecdysozoa</taxon>
        <taxon>Nematoda</taxon>
        <taxon>Chromadorea</taxon>
        <taxon>Rhabditida</taxon>
        <taxon>Rhabditina</taxon>
        <taxon>Rhabditomorpha</taxon>
        <taxon>Strongyloidea</taxon>
        <taxon>Trichostrongylidae</taxon>
        <taxon>Teladorsagia</taxon>
    </lineage>
</organism>
<dbReference type="AlphaFoldDB" id="A0A2G9U2Y2"/>
<dbReference type="Proteomes" id="UP000230423">
    <property type="component" value="Unassembled WGS sequence"/>
</dbReference>
<dbReference type="EMBL" id="KZ349757">
    <property type="protein sequence ID" value="PIO64593.1"/>
    <property type="molecule type" value="Genomic_DNA"/>
</dbReference>
<evidence type="ECO:0000259" key="6">
    <source>
        <dbReference type="Pfam" id="PF01490"/>
    </source>
</evidence>
<feature type="transmembrane region" description="Helical" evidence="5">
    <location>
        <begin position="142"/>
        <end position="161"/>
    </location>
</feature>
<evidence type="ECO:0000256" key="2">
    <source>
        <dbReference type="ARBA" id="ARBA00022692"/>
    </source>
</evidence>
<keyword evidence="3 5" id="KW-1133">Transmembrane helix</keyword>
<evidence type="ECO:0000256" key="5">
    <source>
        <dbReference type="SAM" id="Phobius"/>
    </source>
</evidence>
<gene>
    <name evidence="7" type="ORF">TELCIR_13775</name>
</gene>
<sequence>MMLQQLLSVMRESSGSTRYPRRGGPRGILLDRKKLTTSIDREVALDYGDMTKEAFMAQKPALRLLALPAKFAVNFCLFLYQLGICSVYFIFVSEHFKETVDFIFDTDLSLKLIFVIMVPFFMLLTTVQNVFLMSCISLSGNVLITTAVAIVLVKLAIMPHIPLSELAGVTTISSAAMAAGTITFSYASQVVPRFLGQSDAITDDILRLLDPTISHISNGLAGNATTSLAADGSLYPTPLGYARVPLPQVPQVPQYGTVPYAPARRNPLLGAQFMKPINVPITQTAHFWSMNRT</sequence>
<comment type="subcellular location">
    <subcellularLocation>
        <location evidence="1">Membrane</location>
        <topology evidence="1">Multi-pass membrane protein</topology>
    </subcellularLocation>
</comment>
<protein>
    <recommendedName>
        <fullName evidence="6">Amino acid transporter transmembrane domain-containing protein</fullName>
    </recommendedName>
</protein>
<accession>A0A2G9U2Y2</accession>
<proteinExistence type="predicted"/>
<dbReference type="InterPro" id="IPR013057">
    <property type="entry name" value="AA_transpt_TM"/>
</dbReference>
<evidence type="ECO:0000313" key="8">
    <source>
        <dbReference type="Proteomes" id="UP000230423"/>
    </source>
</evidence>
<dbReference type="PANTHER" id="PTHR22950:SF217">
    <property type="entry name" value="AMINO ACID TRANSPORTER TRANSMEMBRANE DOMAIN-CONTAINING PROTEIN"/>
    <property type="match status" value="1"/>
</dbReference>
<reference evidence="7 8" key="1">
    <citation type="submission" date="2015-09" db="EMBL/GenBank/DDBJ databases">
        <title>Draft genome of the parasitic nematode Teladorsagia circumcincta isolate WARC Sus (inbred).</title>
        <authorList>
            <person name="Mitreva M."/>
        </authorList>
    </citation>
    <scope>NUCLEOTIDE SEQUENCE [LARGE SCALE GENOMIC DNA]</scope>
    <source>
        <strain evidence="7 8">S</strain>
    </source>
</reference>
<dbReference type="GO" id="GO:0005774">
    <property type="term" value="C:vacuolar membrane"/>
    <property type="evidence" value="ECO:0007669"/>
    <property type="project" value="TreeGrafter"/>
</dbReference>
<feature type="transmembrane region" description="Helical" evidence="5">
    <location>
        <begin position="71"/>
        <end position="92"/>
    </location>
</feature>
<keyword evidence="8" id="KW-1185">Reference proteome</keyword>
<evidence type="ECO:0000313" key="7">
    <source>
        <dbReference type="EMBL" id="PIO64593.1"/>
    </source>
</evidence>
<keyword evidence="4 5" id="KW-0472">Membrane</keyword>
<evidence type="ECO:0000256" key="1">
    <source>
        <dbReference type="ARBA" id="ARBA00004141"/>
    </source>
</evidence>
<dbReference type="Pfam" id="PF01490">
    <property type="entry name" value="Aa_trans"/>
    <property type="match status" value="1"/>
</dbReference>
<feature type="transmembrane region" description="Helical" evidence="5">
    <location>
        <begin position="112"/>
        <end position="135"/>
    </location>
</feature>
<dbReference type="PANTHER" id="PTHR22950">
    <property type="entry name" value="AMINO ACID TRANSPORTER"/>
    <property type="match status" value="1"/>
</dbReference>
<feature type="domain" description="Amino acid transporter transmembrane" evidence="6">
    <location>
        <begin position="43"/>
        <end position="191"/>
    </location>
</feature>
<evidence type="ECO:0000256" key="3">
    <source>
        <dbReference type="ARBA" id="ARBA00022989"/>
    </source>
</evidence>
<dbReference type="GO" id="GO:0015179">
    <property type="term" value="F:L-amino acid transmembrane transporter activity"/>
    <property type="evidence" value="ECO:0007669"/>
    <property type="project" value="TreeGrafter"/>
</dbReference>
<keyword evidence="2 5" id="KW-0812">Transmembrane</keyword>
<name>A0A2G9U2Y2_TELCI</name>
<feature type="transmembrane region" description="Helical" evidence="5">
    <location>
        <begin position="167"/>
        <end position="187"/>
    </location>
</feature>